<evidence type="ECO:0000256" key="11">
    <source>
        <dbReference type="ARBA" id="ARBA00023136"/>
    </source>
</evidence>
<dbReference type="InterPro" id="IPR001421">
    <property type="entry name" value="ATP8_metazoa"/>
</dbReference>
<organism evidence="14">
    <name type="scientific">Melanophila acuminata</name>
    <dbReference type="NCBI Taxonomy" id="1483931"/>
    <lineage>
        <taxon>Eukaryota</taxon>
        <taxon>Metazoa</taxon>
        <taxon>Ecdysozoa</taxon>
        <taxon>Arthropoda</taxon>
        <taxon>Hexapoda</taxon>
        <taxon>Insecta</taxon>
        <taxon>Pterygota</taxon>
        <taxon>Neoptera</taxon>
        <taxon>Endopterygota</taxon>
        <taxon>Coleoptera</taxon>
        <taxon>Polyphaga</taxon>
        <taxon>Elateriformia</taxon>
        <taxon>Buprestoidea</taxon>
        <taxon>Buprestidae</taxon>
        <taxon>Buprestinae</taxon>
        <taxon>Melanophila</taxon>
    </lineage>
</organism>
<evidence type="ECO:0000256" key="3">
    <source>
        <dbReference type="ARBA" id="ARBA00011291"/>
    </source>
</evidence>
<evidence type="ECO:0000256" key="2">
    <source>
        <dbReference type="ARBA" id="ARBA00008892"/>
    </source>
</evidence>
<keyword evidence="9 12" id="KW-0406">Ion transport</keyword>
<feature type="transmembrane region" description="Helical" evidence="13">
    <location>
        <begin position="7"/>
        <end position="29"/>
    </location>
</feature>
<accession>A0A7U0M879</accession>
<gene>
    <name evidence="14" type="primary">ATP8</name>
</gene>
<sequence>MPQMAPMNWLILFILFSIIFLIFSFLNYFNTSYPATTQTKTIKKFSYNWKW</sequence>
<comment type="similarity">
    <text evidence="2 12">Belongs to the ATPase protein 8 family.</text>
</comment>
<evidence type="ECO:0000256" key="9">
    <source>
        <dbReference type="ARBA" id="ARBA00023065"/>
    </source>
</evidence>
<dbReference type="RefSeq" id="YP_010154880.1">
    <property type="nucleotide sequence ID" value="NC_057197.1"/>
</dbReference>
<name>A0A7U0M879_9COLE</name>
<dbReference type="CTD" id="4509"/>
<keyword evidence="10 12" id="KW-0496">Mitochondrion</keyword>
<dbReference type="GeneID" id="67157691"/>
<evidence type="ECO:0000256" key="8">
    <source>
        <dbReference type="ARBA" id="ARBA00022989"/>
    </source>
</evidence>
<proteinExistence type="inferred from homology"/>
<dbReference type="GO" id="GO:0031966">
    <property type="term" value="C:mitochondrial membrane"/>
    <property type="evidence" value="ECO:0007669"/>
    <property type="project" value="UniProtKB-SubCell"/>
</dbReference>
<evidence type="ECO:0000256" key="6">
    <source>
        <dbReference type="ARBA" id="ARBA00022692"/>
    </source>
</evidence>
<dbReference type="Pfam" id="PF00895">
    <property type="entry name" value="ATP-synt_8"/>
    <property type="match status" value="1"/>
</dbReference>
<keyword evidence="6 12" id="KW-0812">Transmembrane</keyword>
<keyword evidence="11 13" id="KW-0472">Membrane</keyword>
<dbReference type="GO" id="GO:0015078">
    <property type="term" value="F:proton transmembrane transporter activity"/>
    <property type="evidence" value="ECO:0007669"/>
    <property type="project" value="InterPro"/>
</dbReference>
<evidence type="ECO:0000256" key="4">
    <source>
        <dbReference type="ARBA" id="ARBA00022448"/>
    </source>
</evidence>
<comment type="subcellular location">
    <subcellularLocation>
        <location evidence="1 12">Mitochondrion membrane</location>
        <topology evidence="1 12">Single-pass membrane protein</topology>
    </subcellularLocation>
</comment>
<keyword evidence="5 12" id="KW-0138">CF(0)</keyword>
<keyword evidence="7 12" id="KW-0375">Hydrogen ion transport</keyword>
<geneLocation type="mitochondrion" evidence="14"/>
<evidence type="ECO:0000256" key="10">
    <source>
        <dbReference type="ARBA" id="ARBA00023128"/>
    </source>
</evidence>
<evidence type="ECO:0000256" key="12">
    <source>
        <dbReference type="RuleBase" id="RU003661"/>
    </source>
</evidence>
<dbReference type="GO" id="GO:0015986">
    <property type="term" value="P:proton motive force-driven ATP synthesis"/>
    <property type="evidence" value="ECO:0007669"/>
    <property type="project" value="InterPro"/>
</dbReference>
<evidence type="ECO:0000256" key="5">
    <source>
        <dbReference type="ARBA" id="ARBA00022547"/>
    </source>
</evidence>
<keyword evidence="8 13" id="KW-1133">Transmembrane helix</keyword>
<dbReference type="AlphaFoldDB" id="A0A7U0M879"/>
<evidence type="ECO:0000256" key="1">
    <source>
        <dbReference type="ARBA" id="ARBA00004304"/>
    </source>
</evidence>
<evidence type="ECO:0000313" key="14">
    <source>
        <dbReference type="EMBL" id="QQX28199.1"/>
    </source>
</evidence>
<dbReference type="EMBL" id="MW287594">
    <property type="protein sequence ID" value="QQX28199.1"/>
    <property type="molecule type" value="Genomic_DNA"/>
</dbReference>
<protein>
    <recommendedName>
        <fullName evidence="12">ATP synthase complex subunit 8</fullName>
    </recommendedName>
</protein>
<evidence type="ECO:0000256" key="7">
    <source>
        <dbReference type="ARBA" id="ARBA00022781"/>
    </source>
</evidence>
<reference evidence="14" key="1">
    <citation type="submission" date="2020-11" db="EMBL/GenBank/DDBJ databases">
        <authorList>
            <person name="Peng X."/>
            <person name="Gai Y."/>
        </authorList>
    </citation>
    <scope>NUCLEOTIDE SEQUENCE</scope>
</reference>
<dbReference type="GO" id="GO:0045259">
    <property type="term" value="C:proton-transporting ATP synthase complex"/>
    <property type="evidence" value="ECO:0007669"/>
    <property type="project" value="UniProtKB-KW"/>
</dbReference>
<keyword evidence="4 12" id="KW-0813">Transport</keyword>
<evidence type="ECO:0000256" key="13">
    <source>
        <dbReference type="SAM" id="Phobius"/>
    </source>
</evidence>
<comment type="subunit">
    <text evidence="3">F-type ATPases have 2 components, CF(1) - the catalytic core - and CF(0) - the membrane proton channel.</text>
</comment>